<name>A0A4Z1PEB4_9PEZI</name>
<dbReference type="AlphaFoldDB" id="A0A4Z1PEB4"/>
<sequence length="305" mass="33894">MALKSKSLYYATLSLGTFTFVALTCLALSDFWRRSSLAVTATTRRSVPNITTVCPITPPASDEYQVHLSHINNTIEEFCSLPRLQKTSFVPAIYTFPPWPGVRSVYPNKGEEYPLPDSGVRLAIGFSDDKTLEGKCENGWAFEKNACIEGLRKKWEGGCNITSGALPDPATLQAMASTPHQAKATSNSTSTSKRNDQAAYPSSECISFHLSSAPPSENTNSKSKPRPKNFHLDVVFTDSSRFSMDEQIVVCSPERKDLIKGQKGWCNCWFEGLEGQKRRFWPANGDMMCWNLVAWIWTPKGRSDG</sequence>
<organism evidence="2 3">
    <name type="scientific">Venturia nashicola</name>
    <dbReference type="NCBI Taxonomy" id="86259"/>
    <lineage>
        <taxon>Eukaryota</taxon>
        <taxon>Fungi</taxon>
        <taxon>Dikarya</taxon>
        <taxon>Ascomycota</taxon>
        <taxon>Pezizomycotina</taxon>
        <taxon>Dothideomycetes</taxon>
        <taxon>Pleosporomycetidae</taxon>
        <taxon>Venturiales</taxon>
        <taxon>Venturiaceae</taxon>
        <taxon>Venturia</taxon>
    </lineage>
</organism>
<comment type="caution">
    <text evidence="2">The sequence shown here is derived from an EMBL/GenBank/DDBJ whole genome shotgun (WGS) entry which is preliminary data.</text>
</comment>
<protein>
    <submittedName>
        <fullName evidence="2">Uncharacterized protein</fullName>
    </submittedName>
</protein>
<feature type="compositionally biased region" description="Polar residues" evidence="1">
    <location>
        <begin position="175"/>
        <end position="184"/>
    </location>
</feature>
<dbReference type="EMBL" id="SNSC02000001">
    <property type="protein sequence ID" value="TID27253.1"/>
    <property type="molecule type" value="Genomic_DNA"/>
</dbReference>
<evidence type="ECO:0000256" key="1">
    <source>
        <dbReference type="SAM" id="MobiDB-lite"/>
    </source>
</evidence>
<evidence type="ECO:0000313" key="2">
    <source>
        <dbReference type="EMBL" id="TID27253.1"/>
    </source>
</evidence>
<feature type="region of interest" description="Disordered" evidence="1">
    <location>
        <begin position="175"/>
        <end position="196"/>
    </location>
</feature>
<gene>
    <name evidence="2" type="ORF">E6O75_ATG00020</name>
</gene>
<evidence type="ECO:0000313" key="3">
    <source>
        <dbReference type="Proteomes" id="UP000298493"/>
    </source>
</evidence>
<keyword evidence="3" id="KW-1185">Reference proteome</keyword>
<proteinExistence type="predicted"/>
<accession>A0A4Z1PEB4</accession>
<reference evidence="2 3" key="1">
    <citation type="submission" date="2019-04" db="EMBL/GenBank/DDBJ databases">
        <title>High contiguity whole genome sequence and gene annotation resource for two Venturia nashicola isolates.</title>
        <authorList>
            <person name="Prokchorchik M."/>
            <person name="Won K."/>
            <person name="Lee Y."/>
            <person name="Choi E.D."/>
            <person name="Segonzac C."/>
            <person name="Sohn K.H."/>
        </authorList>
    </citation>
    <scope>NUCLEOTIDE SEQUENCE [LARGE SCALE GENOMIC DNA]</scope>
    <source>
        <strain evidence="2 3">PRI2</strain>
    </source>
</reference>
<dbReference type="Proteomes" id="UP000298493">
    <property type="component" value="Unassembled WGS sequence"/>
</dbReference>